<feature type="chain" id="PRO_5046912022" evidence="1">
    <location>
        <begin position="27"/>
        <end position="77"/>
    </location>
</feature>
<dbReference type="Pfam" id="PF19806">
    <property type="entry name" value="DUF6289"/>
    <property type="match status" value="1"/>
</dbReference>
<dbReference type="EMBL" id="JBHTIS010002800">
    <property type="protein sequence ID" value="MFD1050384.1"/>
    <property type="molecule type" value="Genomic_DNA"/>
</dbReference>
<sequence>MRLTKLALTAVLTAGLAVVPAVPANAIGGGPNTLTVIAYYSDSTKQTLVGQRWSGCGGPGGEWGDTTPYVTLFFPPC</sequence>
<protein>
    <submittedName>
        <fullName evidence="2">DUF6289 family protein</fullName>
    </submittedName>
</protein>
<evidence type="ECO:0000256" key="1">
    <source>
        <dbReference type="SAM" id="SignalP"/>
    </source>
</evidence>
<comment type="caution">
    <text evidence="2">The sequence shown here is derived from an EMBL/GenBank/DDBJ whole genome shotgun (WGS) entry which is preliminary data.</text>
</comment>
<keyword evidence="1" id="KW-0732">Signal</keyword>
<evidence type="ECO:0000313" key="2">
    <source>
        <dbReference type="EMBL" id="MFD1050384.1"/>
    </source>
</evidence>
<organism evidence="2 3">
    <name type="scientific">Kibdelosporangium lantanae</name>
    <dbReference type="NCBI Taxonomy" id="1497396"/>
    <lineage>
        <taxon>Bacteria</taxon>
        <taxon>Bacillati</taxon>
        <taxon>Actinomycetota</taxon>
        <taxon>Actinomycetes</taxon>
        <taxon>Pseudonocardiales</taxon>
        <taxon>Pseudonocardiaceae</taxon>
        <taxon>Kibdelosporangium</taxon>
    </lineage>
</organism>
<name>A0ABW3MLD9_9PSEU</name>
<accession>A0ABW3MLD9</accession>
<proteinExistence type="predicted"/>
<gene>
    <name evidence="2" type="ORF">ACFQ1S_35085</name>
</gene>
<feature type="signal peptide" evidence="1">
    <location>
        <begin position="1"/>
        <end position="26"/>
    </location>
</feature>
<keyword evidence="3" id="KW-1185">Reference proteome</keyword>
<evidence type="ECO:0000313" key="3">
    <source>
        <dbReference type="Proteomes" id="UP001597045"/>
    </source>
</evidence>
<dbReference type="Proteomes" id="UP001597045">
    <property type="component" value="Unassembled WGS sequence"/>
</dbReference>
<dbReference type="InterPro" id="IPR046256">
    <property type="entry name" value="DUF6289"/>
</dbReference>
<reference evidence="3" key="1">
    <citation type="journal article" date="2019" name="Int. J. Syst. Evol. Microbiol.">
        <title>The Global Catalogue of Microorganisms (GCM) 10K type strain sequencing project: providing services to taxonomists for standard genome sequencing and annotation.</title>
        <authorList>
            <consortium name="The Broad Institute Genomics Platform"/>
            <consortium name="The Broad Institute Genome Sequencing Center for Infectious Disease"/>
            <person name="Wu L."/>
            <person name="Ma J."/>
        </authorList>
    </citation>
    <scope>NUCLEOTIDE SEQUENCE [LARGE SCALE GENOMIC DNA]</scope>
    <source>
        <strain evidence="3">JCM 31486</strain>
    </source>
</reference>